<evidence type="ECO:0000313" key="2">
    <source>
        <dbReference type="Proteomes" id="UP001199528"/>
    </source>
</evidence>
<evidence type="ECO:0000313" key="1">
    <source>
        <dbReference type="EMBL" id="WDZ53086.1"/>
    </source>
</evidence>
<dbReference type="RefSeq" id="WP_272656245.1">
    <property type="nucleotide sequence ID" value="NZ_CP085083.1"/>
</dbReference>
<dbReference type="EMBL" id="CP085083">
    <property type="protein sequence ID" value="WDZ53086.1"/>
    <property type="molecule type" value="Genomic_DNA"/>
</dbReference>
<organism evidence="1 2">
    <name type="scientific">Acinetobacter vivianii</name>
    <dbReference type="NCBI Taxonomy" id="1776742"/>
    <lineage>
        <taxon>Bacteria</taxon>
        <taxon>Pseudomonadati</taxon>
        <taxon>Pseudomonadota</taxon>
        <taxon>Gammaproteobacteria</taxon>
        <taxon>Moraxellales</taxon>
        <taxon>Moraxellaceae</taxon>
        <taxon>Acinetobacter</taxon>
    </lineage>
</organism>
<dbReference type="Proteomes" id="UP001199528">
    <property type="component" value="Chromosome"/>
</dbReference>
<sequence>MMRMKKQILTLVAFVMICLLAQSYDSYMGVQVISQQVDLAGD</sequence>
<reference evidence="1" key="1">
    <citation type="journal article" date="2022" name="Front Environ Sci">
        <title>Complete genome sequence analysis of a novel alkane-degrading bacterial strain, Acinetobacter vivianii KJ-1, and its diesel degradation ability.</title>
        <authorList>
            <person name="Zhang Y."/>
            <person name="Song F."/>
            <person name="Wang J."/>
            <person name="Zhao Q."/>
            <person name="Zheng L."/>
            <person name="Wang Z."/>
            <person name="Zhang X."/>
            <person name="Gao Y."/>
            <person name="Chen G."/>
            <person name="Huang Y."/>
        </authorList>
    </citation>
    <scope>NUCLEOTIDE SEQUENCE</scope>
    <source>
        <strain evidence="1">KJ-1</strain>
    </source>
</reference>
<reference evidence="1" key="2">
    <citation type="submission" date="2023-02" db="EMBL/GenBank/DDBJ databases">
        <authorList>
            <person name="Huang Y."/>
            <person name="Zhang Y."/>
            <person name="Zhang T."/>
            <person name="Wang J."/>
        </authorList>
    </citation>
    <scope>NUCLEOTIDE SEQUENCE</scope>
    <source>
        <strain evidence="1">KJ-1</strain>
    </source>
</reference>
<accession>A0AAJ6NMH6</accession>
<dbReference type="AlphaFoldDB" id="A0AAJ6NMH6"/>
<dbReference type="KEGG" id="aviv:LF296_00470"/>
<proteinExistence type="predicted"/>
<protein>
    <submittedName>
        <fullName evidence="1">Uncharacterized protein</fullName>
    </submittedName>
</protein>
<gene>
    <name evidence="1" type="ORF">LF296_00470</name>
</gene>
<name>A0AAJ6NMH6_9GAMM</name>